<name>A0A1I8AEE5_9BILA</name>
<dbReference type="AlphaFoldDB" id="A0A1I8AEE5"/>
<dbReference type="Proteomes" id="UP000095287">
    <property type="component" value="Unplaced"/>
</dbReference>
<dbReference type="WBParaSite" id="L893_g494.t1">
    <property type="protein sequence ID" value="L893_g494.t1"/>
    <property type="gene ID" value="L893_g494"/>
</dbReference>
<reference evidence="2" key="1">
    <citation type="submission" date="2016-11" db="UniProtKB">
        <authorList>
            <consortium name="WormBaseParasite"/>
        </authorList>
    </citation>
    <scope>IDENTIFICATION</scope>
</reference>
<keyword evidence="1" id="KW-1185">Reference proteome</keyword>
<accession>A0A1I8AEE5</accession>
<proteinExistence type="predicted"/>
<protein>
    <submittedName>
        <fullName evidence="2">Transposase</fullName>
    </submittedName>
</protein>
<evidence type="ECO:0000313" key="2">
    <source>
        <dbReference type="WBParaSite" id="L893_g494.t1"/>
    </source>
</evidence>
<sequence length="71" mass="8237">MPKNMKFVVSEPSKLKQIATMLVRDHDATFHNLKANMIYIRCDFPEKRKQMTALLKAESIYHHCGSSHLCC</sequence>
<evidence type="ECO:0000313" key="1">
    <source>
        <dbReference type="Proteomes" id="UP000095287"/>
    </source>
</evidence>
<organism evidence="1 2">
    <name type="scientific">Steinernema glaseri</name>
    <dbReference type="NCBI Taxonomy" id="37863"/>
    <lineage>
        <taxon>Eukaryota</taxon>
        <taxon>Metazoa</taxon>
        <taxon>Ecdysozoa</taxon>
        <taxon>Nematoda</taxon>
        <taxon>Chromadorea</taxon>
        <taxon>Rhabditida</taxon>
        <taxon>Tylenchina</taxon>
        <taxon>Panagrolaimomorpha</taxon>
        <taxon>Strongyloidoidea</taxon>
        <taxon>Steinernematidae</taxon>
        <taxon>Steinernema</taxon>
    </lineage>
</organism>